<protein>
    <submittedName>
        <fullName evidence="1">Uncharacterized protein</fullName>
    </submittedName>
</protein>
<proteinExistence type="predicted"/>
<dbReference type="AlphaFoldDB" id="A0A182IYI2"/>
<accession>A0A182IYI2</accession>
<sequence length="121" mass="12919">MNSVAIVLALLAISSVTLVMASGDPITITGNTFGDLVNVNVNVTANIENEINQDYVNILALLLSSTGDVELFRKLAGSVEQTTTTTESPNPMVAADHPQPKEDINIEQALKKLFPLLANKQ</sequence>
<reference evidence="1" key="1">
    <citation type="submission" date="2022-08" db="UniProtKB">
        <authorList>
            <consortium name="EnsemblMetazoa"/>
        </authorList>
    </citation>
    <scope>IDENTIFICATION</scope>
    <source>
        <strain evidence="1">EBRO</strain>
    </source>
</reference>
<dbReference type="EnsemblMetazoa" id="AATE007934-RA">
    <property type="protein sequence ID" value="AATE007934-PA.1"/>
    <property type="gene ID" value="AATE007934"/>
</dbReference>
<evidence type="ECO:0000313" key="1">
    <source>
        <dbReference type="EnsemblMetazoa" id="AATE007934-PA.1"/>
    </source>
</evidence>
<organism evidence="1">
    <name type="scientific">Anopheles atroparvus</name>
    <name type="common">European mosquito</name>
    <dbReference type="NCBI Taxonomy" id="41427"/>
    <lineage>
        <taxon>Eukaryota</taxon>
        <taxon>Metazoa</taxon>
        <taxon>Ecdysozoa</taxon>
        <taxon>Arthropoda</taxon>
        <taxon>Hexapoda</taxon>
        <taxon>Insecta</taxon>
        <taxon>Pterygota</taxon>
        <taxon>Neoptera</taxon>
        <taxon>Endopterygota</taxon>
        <taxon>Diptera</taxon>
        <taxon>Nematocera</taxon>
        <taxon>Culicoidea</taxon>
        <taxon>Culicidae</taxon>
        <taxon>Anophelinae</taxon>
        <taxon>Anopheles</taxon>
    </lineage>
</organism>
<name>A0A182IYI2_ANOAO</name>
<dbReference type="VEuPathDB" id="VectorBase:AATE007934"/>